<sequence>MKLFAIIISLTAAAQVGVAVDIGTCDTRVPTTCWRNGVQYPCPVTGGEICRSGCILDGNVVANIPGEEEKGF</sequence>
<comment type="caution">
    <text evidence="1">The sequence shown here is derived from an EMBL/GenBank/DDBJ whole genome shotgun (WGS) entry which is preliminary data.</text>
</comment>
<reference evidence="1" key="1">
    <citation type="submission" date="2022-08" db="EMBL/GenBank/DDBJ databases">
        <title>Genome Sequence of Fusarium decemcellulare.</title>
        <authorList>
            <person name="Buettner E."/>
        </authorList>
    </citation>
    <scope>NUCLEOTIDE SEQUENCE</scope>
    <source>
        <strain evidence="1">Babe19</strain>
    </source>
</reference>
<proteinExistence type="predicted"/>
<evidence type="ECO:0000313" key="2">
    <source>
        <dbReference type="Proteomes" id="UP001148629"/>
    </source>
</evidence>
<dbReference type="EMBL" id="JANRMS010000605">
    <property type="protein sequence ID" value="KAJ3536992.1"/>
    <property type="molecule type" value="Genomic_DNA"/>
</dbReference>
<keyword evidence="2" id="KW-1185">Reference proteome</keyword>
<evidence type="ECO:0000313" key="1">
    <source>
        <dbReference type="EMBL" id="KAJ3536992.1"/>
    </source>
</evidence>
<protein>
    <submittedName>
        <fullName evidence="1">Uncharacterized protein</fullName>
    </submittedName>
</protein>
<accession>A0ACC1SCT9</accession>
<organism evidence="1 2">
    <name type="scientific">Fusarium decemcellulare</name>
    <dbReference type="NCBI Taxonomy" id="57161"/>
    <lineage>
        <taxon>Eukaryota</taxon>
        <taxon>Fungi</taxon>
        <taxon>Dikarya</taxon>
        <taxon>Ascomycota</taxon>
        <taxon>Pezizomycotina</taxon>
        <taxon>Sordariomycetes</taxon>
        <taxon>Hypocreomycetidae</taxon>
        <taxon>Hypocreales</taxon>
        <taxon>Nectriaceae</taxon>
        <taxon>Fusarium</taxon>
        <taxon>Fusarium decemcellulare species complex</taxon>
    </lineage>
</organism>
<name>A0ACC1SCT9_9HYPO</name>
<gene>
    <name evidence="1" type="ORF">NM208_g6494</name>
</gene>
<dbReference type="Proteomes" id="UP001148629">
    <property type="component" value="Unassembled WGS sequence"/>
</dbReference>